<dbReference type="PANTHER" id="PTHR21522:SF62">
    <property type="entry name" value="OTOPETRIN-LIKE A, ISOFORM C"/>
    <property type="match status" value="1"/>
</dbReference>
<comment type="subcellular location">
    <subcellularLocation>
        <location evidence="1">Cell membrane</location>
        <topology evidence="1">Multi-pass membrane protein</topology>
    </subcellularLocation>
</comment>
<dbReference type="AlphaFoldDB" id="A0A922IEA6"/>
<protein>
    <submittedName>
        <fullName evidence="13">Otopetrin</fullName>
    </submittedName>
</protein>
<evidence type="ECO:0000256" key="12">
    <source>
        <dbReference type="SAM" id="Phobius"/>
    </source>
</evidence>
<evidence type="ECO:0000256" key="7">
    <source>
        <dbReference type="ARBA" id="ARBA00022989"/>
    </source>
</evidence>
<reference evidence="13" key="1">
    <citation type="submission" date="2013-05" db="EMBL/GenBank/DDBJ databases">
        <authorList>
            <person name="Yim A.K.Y."/>
            <person name="Chan T.F."/>
            <person name="Ji K.M."/>
            <person name="Liu X.Y."/>
            <person name="Zhou J.W."/>
            <person name="Li R.Q."/>
            <person name="Yang K.Y."/>
            <person name="Li J."/>
            <person name="Li M."/>
            <person name="Law P.T.W."/>
            <person name="Wu Y.L."/>
            <person name="Cai Z.L."/>
            <person name="Qin H."/>
            <person name="Bao Y."/>
            <person name="Leung R.K.K."/>
            <person name="Ng P.K.S."/>
            <person name="Zou J."/>
            <person name="Zhong X.J."/>
            <person name="Ran P.X."/>
            <person name="Zhong N.S."/>
            <person name="Liu Z.G."/>
            <person name="Tsui S.K.W."/>
        </authorList>
    </citation>
    <scope>NUCLEOTIDE SEQUENCE</scope>
    <source>
        <strain evidence="13">Derf</strain>
        <tissue evidence="13">Whole organism</tissue>
    </source>
</reference>
<keyword evidence="8" id="KW-0406">Ion transport</keyword>
<keyword evidence="10" id="KW-0407">Ion channel</keyword>
<sequence length="879" mass="99619">MFENWCRSCTGESLEISQEMPEQNGGDSTLIDNDTDVATAMMLHSQQSTNDDSIIVEFNNEKFDSNNHGMTKKKKSAKTTKNDNLQIKMKQAKIGQEKKQYASVCRYRNLPDKCRRPYFMCLSVVKYETNFRLNMSSSKLFSSNRKNESNTNNNRNHRIERSSASSETSLISSITNCSSDNLGYHNRIYNDNNQRHSNGHHHHHHYQLSHDQNPNEIHHLPHHNHHRHQHHCQHHHHDTNPNHVHHDNNNGTRINNKIDMMLTRSISSLMLSQSASKNSVYLPKNSKTAAFIVTSSIYGQLLVVVCIALFTAKIVAPVLPLWYFEQYVVALCSSPSSSTTISSSLKNMHSTYICTRLAYCSCFMFISTCSMMFLNWILFVRILFSYIRNYEGKNHKIGETDRSHASIFLRIGSIIFGLGVMIYNGLEFGAYFEISPDSPCHSILLGVNPILQAAFTFSQMYFIFTYSRLMINKFKLIARIGLMHLVATNICVWIRTLGKEALHELKSNSSNLSLPESSSSSSFSNDFTTKTKSNVMSTSIGNITVNHFSHTINSTYFQCQNENVMGSILLNASPYLYPFIVEYSLIAAAFLYIMWSSIGKKFMLSYETDTTNSSTSCHHHNHQMQIDDLSSSSRTSSYQNLSALYSCLGSSKGLFTGFLFLAISVTSLIIFFVLVHHPNYNLMASLLSDISHSILLILSSFAILIGFFKMRNLKFLPAMRDTADGGLRDLLLRIAAFGLYAYSLFGVIASSFELNSLQHITVLVTSVLTIIQVTLQTLFISDVVCRKRTGQKQSGRQLITFLLITNLTLWIVYTFVMQKLEASPIQLKVFGFTTWALILRITLPLSIFYRFHSAITFAEVWKNSYKTSTSSSVSSSSTN</sequence>
<feature type="transmembrane region" description="Helical" evidence="12">
    <location>
        <begin position="443"/>
        <end position="464"/>
    </location>
</feature>
<dbReference type="Proteomes" id="UP000790347">
    <property type="component" value="Unassembled WGS sequence"/>
</dbReference>
<keyword evidence="7 12" id="KW-1133">Transmembrane helix</keyword>
<comment type="caution">
    <text evidence="13">The sequence shown here is derived from an EMBL/GenBank/DDBJ whole genome shotgun (WGS) entry which is preliminary data.</text>
</comment>
<feature type="transmembrane region" description="Helical" evidence="12">
    <location>
        <begin position="405"/>
        <end position="423"/>
    </location>
</feature>
<feature type="region of interest" description="Disordered" evidence="11">
    <location>
        <begin position="140"/>
        <end position="168"/>
    </location>
</feature>
<evidence type="ECO:0000256" key="4">
    <source>
        <dbReference type="ARBA" id="ARBA00022475"/>
    </source>
</evidence>
<reference evidence="13" key="2">
    <citation type="journal article" date="2022" name="Res Sq">
        <title>Comparative Genomics Reveals Insights into the Divergent Evolution of Astigmatic Mites and Household Pest Adaptations.</title>
        <authorList>
            <person name="Xiong Q."/>
            <person name="Wan A.T.-Y."/>
            <person name="Liu X.-Y."/>
            <person name="Fung C.S.-H."/>
            <person name="Xiao X."/>
            <person name="Malainual N."/>
            <person name="Hou J."/>
            <person name="Wang L."/>
            <person name="Wang M."/>
            <person name="Yang K."/>
            <person name="Cui Y."/>
            <person name="Leung E."/>
            <person name="Nong W."/>
            <person name="Shin S.-K."/>
            <person name="Au S."/>
            <person name="Jeong K.Y."/>
            <person name="Chew F.T."/>
            <person name="Hui J."/>
            <person name="Leung T.F."/>
            <person name="Tungtrongchitr A."/>
            <person name="Zhong N."/>
            <person name="Liu Z."/>
            <person name="Tsui S."/>
        </authorList>
    </citation>
    <scope>NUCLEOTIDE SEQUENCE</scope>
    <source>
        <strain evidence="13">Derf</strain>
        <tissue evidence="13">Whole organism</tissue>
    </source>
</reference>
<evidence type="ECO:0000256" key="8">
    <source>
        <dbReference type="ARBA" id="ARBA00023065"/>
    </source>
</evidence>
<keyword evidence="4" id="KW-1003">Cell membrane</keyword>
<proteinExistence type="inferred from homology"/>
<evidence type="ECO:0000256" key="5">
    <source>
        <dbReference type="ARBA" id="ARBA00022692"/>
    </source>
</evidence>
<dbReference type="EMBL" id="ASGP02000001">
    <property type="protein sequence ID" value="KAH9529303.1"/>
    <property type="molecule type" value="Genomic_DNA"/>
</dbReference>
<evidence type="ECO:0000256" key="2">
    <source>
        <dbReference type="ARBA" id="ARBA00006513"/>
    </source>
</evidence>
<evidence type="ECO:0000256" key="9">
    <source>
        <dbReference type="ARBA" id="ARBA00023136"/>
    </source>
</evidence>
<accession>A0A922IEA6</accession>
<feature type="compositionally biased region" description="Basic and acidic residues" evidence="11">
    <location>
        <begin position="238"/>
        <end position="248"/>
    </location>
</feature>
<dbReference type="GO" id="GO:0015252">
    <property type="term" value="F:proton channel activity"/>
    <property type="evidence" value="ECO:0007669"/>
    <property type="project" value="InterPro"/>
</dbReference>
<evidence type="ECO:0000256" key="3">
    <source>
        <dbReference type="ARBA" id="ARBA00022448"/>
    </source>
</evidence>
<feature type="region of interest" description="Disordered" evidence="11">
    <location>
        <begin position="190"/>
        <end position="209"/>
    </location>
</feature>
<feature type="transmembrane region" description="Helical" evidence="12">
    <location>
        <begin position="760"/>
        <end position="785"/>
    </location>
</feature>
<feature type="transmembrane region" description="Helical" evidence="12">
    <location>
        <begin position="829"/>
        <end position="849"/>
    </location>
</feature>
<feature type="transmembrane region" description="Helical" evidence="12">
    <location>
        <begin position="476"/>
        <end position="496"/>
    </location>
</feature>
<dbReference type="PANTHER" id="PTHR21522">
    <property type="entry name" value="PROTON CHANNEL OTOP"/>
    <property type="match status" value="1"/>
</dbReference>
<organism evidence="13 14">
    <name type="scientific">Dermatophagoides farinae</name>
    <name type="common">American house dust mite</name>
    <dbReference type="NCBI Taxonomy" id="6954"/>
    <lineage>
        <taxon>Eukaryota</taxon>
        <taxon>Metazoa</taxon>
        <taxon>Ecdysozoa</taxon>
        <taxon>Arthropoda</taxon>
        <taxon>Chelicerata</taxon>
        <taxon>Arachnida</taxon>
        <taxon>Acari</taxon>
        <taxon>Acariformes</taxon>
        <taxon>Sarcoptiformes</taxon>
        <taxon>Astigmata</taxon>
        <taxon>Psoroptidia</taxon>
        <taxon>Analgoidea</taxon>
        <taxon>Pyroglyphidae</taxon>
        <taxon>Dermatophagoidinae</taxon>
        <taxon>Dermatophagoides</taxon>
    </lineage>
</organism>
<gene>
    <name evidence="13" type="primary">OTOP3</name>
    <name evidence="13" type="ORF">DERF_003194</name>
</gene>
<evidence type="ECO:0000256" key="6">
    <source>
        <dbReference type="ARBA" id="ARBA00022781"/>
    </source>
</evidence>
<feature type="transmembrane region" description="Helical" evidence="12">
    <location>
        <begin position="289"/>
        <end position="312"/>
    </location>
</feature>
<evidence type="ECO:0000256" key="10">
    <source>
        <dbReference type="ARBA" id="ARBA00023303"/>
    </source>
</evidence>
<evidence type="ECO:0000313" key="13">
    <source>
        <dbReference type="EMBL" id="KAH9529303.1"/>
    </source>
</evidence>
<dbReference type="InterPro" id="IPR004878">
    <property type="entry name" value="Otopetrin"/>
</dbReference>
<name>A0A922IEA6_DERFA</name>
<keyword evidence="14" id="KW-1185">Reference proteome</keyword>
<comment type="similarity">
    <text evidence="2">Belongs to the otopetrin family.</text>
</comment>
<keyword evidence="9 12" id="KW-0472">Membrane</keyword>
<evidence type="ECO:0000313" key="14">
    <source>
        <dbReference type="Proteomes" id="UP000790347"/>
    </source>
</evidence>
<feature type="compositionally biased region" description="Basic residues" evidence="11">
    <location>
        <begin position="221"/>
        <end position="237"/>
    </location>
</feature>
<feature type="region of interest" description="Disordered" evidence="11">
    <location>
        <begin position="221"/>
        <end position="248"/>
    </location>
</feature>
<feature type="transmembrane region" description="Helical" evidence="12">
    <location>
        <begin position="654"/>
        <end position="675"/>
    </location>
</feature>
<dbReference type="Pfam" id="PF03189">
    <property type="entry name" value="Otopetrin"/>
    <property type="match status" value="1"/>
</dbReference>
<feature type="compositionally biased region" description="Basic residues" evidence="11">
    <location>
        <begin position="197"/>
        <end position="207"/>
    </location>
</feature>
<keyword evidence="5 12" id="KW-0812">Transmembrane</keyword>
<feature type="transmembrane region" description="Helical" evidence="12">
    <location>
        <begin position="356"/>
        <end position="384"/>
    </location>
</feature>
<feature type="transmembrane region" description="Helical" evidence="12">
    <location>
        <begin position="690"/>
        <end position="709"/>
    </location>
</feature>
<feature type="transmembrane region" description="Helical" evidence="12">
    <location>
        <begin position="730"/>
        <end position="748"/>
    </location>
</feature>
<feature type="transmembrane region" description="Helical" evidence="12">
    <location>
        <begin position="797"/>
        <end position="817"/>
    </location>
</feature>
<evidence type="ECO:0000256" key="1">
    <source>
        <dbReference type="ARBA" id="ARBA00004651"/>
    </source>
</evidence>
<feature type="transmembrane region" description="Helical" evidence="12">
    <location>
        <begin position="575"/>
        <end position="595"/>
    </location>
</feature>
<evidence type="ECO:0000256" key="11">
    <source>
        <dbReference type="SAM" id="MobiDB-lite"/>
    </source>
</evidence>
<keyword evidence="3" id="KW-0813">Transport</keyword>
<keyword evidence="6" id="KW-0375">Hydrogen ion transport</keyword>
<dbReference type="GO" id="GO:0005886">
    <property type="term" value="C:plasma membrane"/>
    <property type="evidence" value="ECO:0007669"/>
    <property type="project" value="UniProtKB-SubCell"/>
</dbReference>